<feature type="compositionally biased region" description="Low complexity" evidence="7">
    <location>
        <begin position="1075"/>
        <end position="1088"/>
    </location>
</feature>
<proteinExistence type="predicted"/>
<feature type="coiled-coil region" evidence="6">
    <location>
        <begin position="1239"/>
        <end position="1305"/>
    </location>
</feature>
<dbReference type="InterPro" id="IPR001849">
    <property type="entry name" value="PH_domain"/>
</dbReference>
<evidence type="ECO:0000256" key="6">
    <source>
        <dbReference type="SAM" id="Coils"/>
    </source>
</evidence>
<feature type="region of interest" description="Disordered" evidence="7">
    <location>
        <begin position="1055"/>
        <end position="1089"/>
    </location>
</feature>
<dbReference type="Gene3D" id="2.30.29.30">
    <property type="entry name" value="Pleckstrin-homology domain (PH domain)/Phosphotyrosine-binding domain (PTB)"/>
    <property type="match status" value="1"/>
</dbReference>
<name>A0A7M7HI50_STRPU</name>
<dbReference type="FunFam" id="2.30.29.30:FF:000006">
    <property type="entry name" value="Pleckstrin homology like domain family B member 1"/>
    <property type="match status" value="1"/>
</dbReference>
<dbReference type="CTD" id="90102"/>
<feature type="compositionally biased region" description="Polar residues" evidence="7">
    <location>
        <begin position="618"/>
        <end position="629"/>
    </location>
</feature>
<feature type="domain" description="PH" evidence="8">
    <location>
        <begin position="1341"/>
        <end position="1444"/>
    </location>
</feature>
<dbReference type="RefSeq" id="XP_011678756.2">
    <property type="nucleotide sequence ID" value="XM_011680454.2"/>
</dbReference>
<evidence type="ECO:0000256" key="1">
    <source>
        <dbReference type="ARBA" id="ARBA00022481"/>
    </source>
</evidence>
<dbReference type="SUPFAM" id="SSF49879">
    <property type="entry name" value="SMAD/FHA domain"/>
    <property type="match status" value="1"/>
</dbReference>
<dbReference type="GeneID" id="577428"/>
<evidence type="ECO:0000259" key="8">
    <source>
        <dbReference type="PROSITE" id="PS50003"/>
    </source>
</evidence>
<evidence type="ECO:0000313" key="10">
    <source>
        <dbReference type="Proteomes" id="UP000007110"/>
    </source>
</evidence>
<dbReference type="Pfam" id="PF00169">
    <property type="entry name" value="PH"/>
    <property type="match status" value="1"/>
</dbReference>
<dbReference type="PANTHER" id="PTHR12156">
    <property type="entry name" value="PLECKSTRIN HOMOLOGY-LIKE DOMAIN, FAMILY B, MEMBER 3"/>
    <property type="match status" value="1"/>
</dbReference>
<dbReference type="OrthoDB" id="6020705at2759"/>
<dbReference type="Gene3D" id="2.60.200.20">
    <property type="match status" value="1"/>
</dbReference>
<keyword evidence="2" id="KW-0597">Phosphoprotein</keyword>
<evidence type="ECO:0000256" key="3">
    <source>
        <dbReference type="ARBA" id="ARBA00023054"/>
    </source>
</evidence>
<evidence type="ECO:0000256" key="5">
    <source>
        <dbReference type="ARBA" id="ARBA00077655"/>
    </source>
</evidence>
<keyword evidence="10" id="KW-1185">Reference proteome</keyword>
<feature type="region of interest" description="Disordered" evidence="7">
    <location>
        <begin position="1139"/>
        <end position="1176"/>
    </location>
</feature>
<accession>A0A7M7HI50</accession>
<dbReference type="Proteomes" id="UP000007110">
    <property type="component" value="Unassembled WGS sequence"/>
</dbReference>
<dbReference type="InterPro" id="IPR052212">
    <property type="entry name" value="PH-like_domain"/>
</dbReference>
<organism evidence="9 10">
    <name type="scientific">Strongylocentrotus purpuratus</name>
    <name type="common">Purple sea urchin</name>
    <dbReference type="NCBI Taxonomy" id="7668"/>
    <lineage>
        <taxon>Eukaryota</taxon>
        <taxon>Metazoa</taxon>
        <taxon>Echinodermata</taxon>
        <taxon>Eleutherozoa</taxon>
        <taxon>Echinozoa</taxon>
        <taxon>Echinoidea</taxon>
        <taxon>Euechinoidea</taxon>
        <taxon>Echinacea</taxon>
        <taxon>Camarodonta</taxon>
        <taxon>Echinidea</taxon>
        <taxon>Strongylocentrotidae</taxon>
        <taxon>Strongylocentrotus</taxon>
    </lineage>
</organism>
<dbReference type="InterPro" id="IPR008984">
    <property type="entry name" value="SMAD_FHA_dom_sf"/>
</dbReference>
<dbReference type="SUPFAM" id="SSF50729">
    <property type="entry name" value="PH domain-like"/>
    <property type="match status" value="1"/>
</dbReference>
<feature type="region of interest" description="Disordered" evidence="7">
    <location>
        <begin position="604"/>
        <end position="633"/>
    </location>
</feature>
<feature type="region of interest" description="Disordered" evidence="7">
    <location>
        <begin position="725"/>
        <end position="765"/>
    </location>
</feature>
<feature type="compositionally biased region" description="Low complexity" evidence="7">
    <location>
        <begin position="1147"/>
        <end position="1166"/>
    </location>
</feature>
<evidence type="ECO:0000256" key="4">
    <source>
        <dbReference type="ARBA" id="ARBA00069090"/>
    </source>
</evidence>
<feature type="compositionally biased region" description="Polar residues" evidence="7">
    <location>
        <begin position="421"/>
        <end position="430"/>
    </location>
</feature>
<dbReference type="SMART" id="SM00233">
    <property type="entry name" value="PH"/>
    <property type="match status" value="1"/>
</dbReference>
<reference evidence="10" key="1">
    <citation type="submission" date="2015-02" db="EMBL/GenBank/DDBJ databases">
        <title>Genome sequencing for Strongylocentrotus purpuratus.</title>
        <authorList>
            <person name="Murali S."/>
            <person name="Liu Y."/>
            <person name="Vee V."/>
            <person name="English A."/>
            <person name="Wang M."/>
            <person name="Skinner E."/>
            <person name="Han Y."/>
            <person name="Muzny D.M."/>
            <person name="Worley K.C."/>
            <person name="Gibbs R.A."/>
        </authorList>
    </citation>
    <scope>NUCLEOTIDE SEQUENCE</scope>
</reference>
<feature type="compositionally biased region" description="Low complexity" evidence="7">
    <location>
        <begin position="441"/>
        <end position="477"/>
    </location>
</feature>
<keyword evidence="1" id="KW-0488">Methylation</keyword>
<dbReference type="EnsemblMetazoa" id="XM_011680454">
    <property type="protein sequence ID" value="XP_011678756"/>
    <property type="gene ID" value="LOC577428"/>
</dbReference>
<keyword evidence="3 6" id="KW-0175">Coiled coil</keyword>
<reference evidence="9" key="2">
    <citation type="submission" date="2021-01" db="UniProtKB">
        <authorList>
            <consortium name="EnsemblMetazoa"/>
        </authorList>
    </citation>
    <scope>IDENTIFICATION</scope>
</reference>
<protein>
    <recommendedName>
        <fullName evidence="4">Pleckstrin homology-like domain family B member 1</fullName>
    </recommendedName>
    <alternativeName>
        <fullName evidence="5">Protein LL5-alpha</fullName>
    </alternativeName>
</protein>
<feature type="region of interest" description="Disordered" evidence="7">
    <location>
        <begin position="384"/>
        <end position="477"/>
    </location>
</feature>
<dbReference type="InterPro" id="IPR011993">
    <property type="entry name" value="PH-like_dom_sf"/>
</dbReference>
<dbReference type="InParanoid" id="A0A7M7HI50"/>
<feature type="coiled-coil region" evidence="6">
    <location>
        <begin position="930"/>
        <end position="962"/>
    </location>
</feature>
<dbReference type="OMA" id="IHCAIEN"/>
<evidence type="ECO:0000256" key="7">
    <source>
        <dbReference type="SAM" id="MobiDB-lite"/>
    </source>
</evidence>
<evidence type="ECO:0000313" key="9">
    <source>
        <dbReference type="EnsemblMetazoa" id="XP_011678756"/>
    </source>
</evidence>
<dbReference type="PANTHER" id="PTHR12156:SF5">
    <property type="entry name" value="FI18040P1"/>
    <property type="match status" value="1"/>
</dbReference>
<dbReference type="PROSITE" id="PS50003">
    <property type="entry name" value="PH_DOMAIN"/>
    <property type="match status" value="1"/>
</dbReference>
<feature type="coiled-coil region" evidence="6">
    <location>
        <begin position="863"/>
        <end position="890"/>
    </location>
</feature>
<dbReference type="CDD" id="cd22713">
    <property type="entry name" value="FHA_PHLB1"/>
    <property type="match status" value="1"/>
</dbReference>
<dbReference type="FunFam" id="2.60.200.20:FF:000004">
    <property type="entry name" value="pleckstrin homology-like domain family B member 1 isoform X1"/>
    <property type="match status" value="1"/>
</dbReference>
<sequence length="1451" mass="163280">MDVLRNGLYNHLNENEKPYTTKFGVWVPPAKLKNMQTTELIVTDHVLTSEELNELRMSNNWEDSLKRTQKIIQDGSLELSETGRALKVQSERPHLVSLGGSRISTAVTLLPLPEGKTNIGTNEASVRQDVLITGRDVLPQHCCVENLNDTVVLYPIGACSVDGDRITSPTKLTQGAMLCFGKSCFFRFNNPSEAKQLKQDLMGRNGIDNGVRTTYGSDAQNGNHQENGETHNSVGFTEAMTPSGRPVHLRLNNTNSNHNAIVKSPLEESIEAELREIMRQVSSDEDLLSETYCNKYALSESPEKQDENDAVFSPISGLSANPDVWADTGKNSSGTTMFPFGTSMEMRETAICDDDFEESDGTNATNDYQPPVSAIRSKFEDSVRYSEGGSSKKLHVGVTTSPHGTLEHKRGPHSPSRVKLGQSSLYSNKTPPKKSDQMDRSSSGSSLSSTSLTTVTSNATERGSSGSEQSGISLASSSSSEIIGQNVMLTSQSQLHTPITQVGTSVPNSKLNGDAILRFKADTPPEIRSGVLPPELSRLVNEEEPRHTLILDPDEFEDPEQKELCMQHKMAVEDRKQEQKMATLERLRMEEILNICAEYEEQIKHEKTSGKPSESELSDSTIESGSSTPRDVHTPTFPLEAFPAFPTNVSVLETNMDEVDAARDAIPAQVVSESSTVSASSTLSVTENEPPRVWFEKLKDPDSNAPADVVAGAVKVEEARAVEAKAEEAKAEVSSAVKAAAEDTRSGDEGSPPPKPPRSRSSLDGIEDMKAGDEMLSTDEISVAMQKLEEARVMTIKKIEQLEIDVEDLEIQETETLQELELEAALLEGEHRSELSQLQEREAHFSTLKRKKDKMSYDAITKRERERLRVEEARRRLQSLERQHFEFKQKIETSPREEQEELLSLARRDSIQLDSERKKFEDLEFRQLEIEAKIEEEKEIQEKRLSLEEDEEEEKMKNSKETVYDINKQMNYIISDAKRQAETIEKKKVAAIGHLEKEKKMLLSIEKQYNNLVLYYSRHILPSQKDTPEMMKIKDMAERRLRLAPELSLSDEYLARRKTSGTLTPNTGVKGEGGSPSMSPASSNNALSRAGTTILDIERHRKLTLEETGEQVIEKEKSRLMEMRKKAADEVKLQWEEQRKQRELLRSPTSTTSSSSSPHNSISSPTHLGSPSHLPYRLESPSSLGYSDCTSVSSFESIEGHLDFGGRSGHSTPSRTFSGSFVNMSREERDKLLIMEKALRDAQVEKMALLEQQERLKQVEEKALQEEIIRREELEKKLKEETNMREELVEEQVKLREKARNVQSRPLTRYLPITSEDFDLRAHVETAGHSVDTCPYIAITKNTCRGYVTKMGGRIKTWRKRWFVFSRTKRSFLYYSSDKDETKPKGGMYFQAVQDVYFDHLRPYKSPNPTLTFCIKTKERTYFLVAPSPESMRIWMDVIVTGAEGYMQFKS</sequence>
<feature type="coiled-coil region" evidence="6">
    <location>
        <begin position="785"/>
        <end position="837"/>
    </location>
</feature>
<evidence type="ECO:0000256" key="2">
    <source>
        <dbReference type="ARBA" id="ARBA00022553"/>
    </source>
</evidence>